<dbReference type="Gene3D" id="3.40.50.300">
    <property type="entry name" value="P-loop containing nucleotide triphosphate hydrolases"/>
    <property type="match status" value="1"/>
</dbReference>
<dbReference type="EMBL" id="VXIV02002740">
    <property type="protein sequence ID" value="KAF6023245.1"/>
    <property type="molecule type" value="Genomic_DNA"/>
</dbReference>
<evidence type="ECO:0000313" key="1">
    <source>
        <dbReference type="EMBL" id="KAF6023245.1"/>
    </source>
</evidence>
<reference evidence="1" key="1">
    <citation type="submission" date="2020-06" db="EMBL/GenBank/DDBJ databases">
        <title>Draft genome of Bugula neritina, a colonial animal packing powerful symbionts and potential medicines.</title>
        <authorList>
            <person name="Rayko M."/>
        </authorList>
    </citation>
    <scope>NUCLEOTIDE SEQUENCE [LARGE SCALE GENOMIC DNA]</scope>
    <source>
        <strain evidence="1">Kwan_BN1</strain>
    </source>
</reference>
<gene>
    <name evidence="1" type="ORF">EB796_018432</name>
</gene>
<evidence type="ECO:0000313" key="2">
    <source>
        <dbReference type="Proteomes" id="UP000593567"/>
    </source>
</evidence>
<sequence length="242" mass="28072">MALFIARCKAKQLTAIKSILVRMKSVERAIEKYQQSDLRVLVLLRDPRGIMRSRMAINDGYNKKYKSKDEALRIHSEMLCKAMADDARIAKEIQKKHPNPIVVVHYEDIANYTKTAANYTYRNLKLGNPPVEVLAAVSRLHGHKKSGTYGVYSSNCYTLINQTPTFNSFTVLDDYYKKFINCRRDSVATAYKWKKSWSFKQVQLIDEGCKDYYKYIGYEPVGSEQELSDPNNYHRTRFIPLT</sequence>
<dbReference type="InterPro" id="IPR051135">
    <property type="entry name" value="Gal/GlcNAc/GalNAc_ST"/>
</dbReference>
<dbReference type="OrthoDB" id="5987729at2759"/>
<dbReference type="GO" id="GO:0006044">
    <property type="term" value="P:N-acetylglucosamine metabolic process"/>
    <property type="evidence" value="ECO:0007669"/>
    <property type="project" value="TreeGrafter"/>
</dbReference>
<dbReference type="GO" id="GO:0001517">
    <property type="term" value="F:N-acetylglucosamine 6-O-sulfotransferase activity"/>
    <property type="evidence" value="ECO:0007669"/>
    <property type="project" value="TreeGrafter"/>
</dbReference>
<name>A0A7J7JB20_BUGNE</name>
<comment type="caution">
    <text evidence="1">The sequence shown here is derived from an EMBL/GenBank/DDBJ whole genome shotgun (WGS) entry which is preliminary data.</text>
</comment>
<dbReference type="PANTHER" id="PTHR10704:SF44">
    <property type="entry name" value="LD35051P-RELATED"/>
    <property type="match status" value="1"/>
</dbReference>
<dbReference type="AlphaFoldDB" id="A0A7J7JB20"/>
<dbReference type="Proteomes" id="UP000593567">
    <property type="component" value="Unassembled WGS sequence"/>
</dbReference>
<dbReference type="InterPro" id="IPR027417">
    <property type="entry name" value="P-loop_NTPase"/>
</dbReference>
<dbReference type="GO" id="GO:0006790">
    <property type="term" value="P:sulfur compound metabolic process"/>
    <property type="evidence" value="ECO:0007669"/>
    <property type="project" value="TreeGrafter"/>
</dbReference>
<proteinExistence type="predicted"/>
<dbReference type="PANTHER" id="PTHR10704">
    <property type="entry name" value="CARBOHYDRATE SULFOTRANSFERASE"/>
    <property type="match status" value="1"/>
</dbReference>
<protein>
    <submittedName>
        <fullName evidence="1">Uncharacterized protein</fullName>
    </submittedName>
</protein>
<organism evidence="1 2">
    <name type="scientific">Bugula neritina</name>
    <name type="common">Brown bryozoan</name>
    <name type="synonym">Sertularia neritina</name>
    <dbReference type="NCBI Taxonomy" id="10212"/>
    <lineage>
        <taxon>Eukaryota</taxon>
        <taxon>Metazoa</taxon>
        <taxon>Spiralia</taxon>
        <taxon>Lophotrochozoa</taxon>
        <taxon>Bryozoa</taxon>
        <taxon>Gymnolaemata</taxon>
        <taxon>Cheilostomatida</taxon>
        <taxon>Flustrina</taxon>
        <taxon>Buguloidea</taxon>
        <taxon>Bugulidae</taxon>
        <taxon>Bugula</taxon>
    </lineage>
</organism>
<accession>A0A7J7JB20</accession>
<dbReference type="SUPFAM" id="SSF52540">
    <property type="entry name" value="P-loop containing nucleoside triphosphate hydrolases"/>
    <property type="match status" value="1"/>
</dbReference>
<keyword evidence="2" id="KW-1185">Reference proteome</keyword>